<keyword evidence="6 9" id="KW-0472">Membrane</keyword>
<proteinExistence type="inferred from homology"/>
<name>A0AAD5RFM2_9PEZI</name>
<evidence type="ECO:0000256" key="4">
    <source>
        <dbReference type="ARBA" id="ARBA00022679"/>
    </source>
</evidence>
<evidence type="ECO:0000256" key="6">
    <source>
        <dbReference type="ARBA" id="ARBA00023136"/>
    </source>
</evidence>
<sequence>MMVRVADRISNIQFTSALLGGAGLAGIAAAVPSLEVKNNFFVNPSTNKRFQVVGVAYQPGGSAGYNPEESKDPLSDGEVCKRDAALMQTLGLNAIRVYNLNPDINHDECASVFNAAGMYMLLDVNSPLSGESINSGEPWTSYYASYLNRTFAVVEAFKDYPNTLAFFAGNEVIDNVDAGETVPPYMRAVTRDLKNYIAKHSSRSIPVGYSAADVRDILFDSWNYLQCSMNGSSSDMSHADLFALNSYSWCGESSFTESGYNTLVDGFQGSTVPVFYSEYGCNEPYPRLFDEVQSIYSSNMTDVFSGGIVYEYSQETSNYGLVKIYDNGTAQLLDDYHTLANQLAKLDFESIQDTEIDDSLLVTDLVECEASLITEDSFNDNFTIPSLPPNTSTILENGVDPAPSGSIISIDDYSFSYTILDVDGAEIADIKVAALDDNDINSSGANGQDISSDSGSGSDSDSGDEDAAAGITAPTMGVMIAAVAGMLAVL</sequence>
<dbReference type="GO" id="GO:0098552">
    <property type="term" value="C:side of membrane"/>
    <property type="evidence" value="ECO:0007669"/>
    <property type="project" value="UniProtKB-KW"/>
</dbReference>
<dbReference type="FunFam" id="3.20.20.80:FF:000032">
    <property type="entry name" value="1,3-beta-glucanosyltransferase"/>
    <property type="match status" value="1"/>
</dbReference>
<organism evidence="11 12">
    <name type="scientific">Zalerion maritima</name>
    <dbReference type="NCBI Taxonomy" id="339359"/>
    <lineage>
        <taxon>Eukaryota</taxon>
        <taxon>Fungi</taxon>
        <taxon>Dikarya</taxon>
        <taxon>Ascomycota</taxon>
        <taxon>Pezizomycotina</taxon>
        <taxon>Sordariomycetes</taxon>
        <taxon>Lulworthiomycetidae</taxon>
        <taxon>Lulworthiales</taxon>
        <taxon>Lulworthiaceae</taxon>
        <taxon>Zalerion</taxon>
    </lineage>
</organism>
<keyword evidence="4 9" id="KW-0808">Transferase</keyword>
<evidence type="ECO:0000256" key="1">
    <source>
        <dbReference type="ARBA" id="ARBA00004609"/>
    </source>
</evidence>
<comment type="function">
    <text evidence="9">Splits internally a 1,3-beta-glucan molecule and transfers the newly generated reducing end (the donor) to the non-reducing end of another 1,3-beta-glucan molecule (the acceptor) forming a 1,3-beta linkage, resulting in the elongation of 1,3-beta-glucan chains in the cell wall.</text>
</comment>
<dbReference type="Proteomes" id="UP001201980">
    <property type="component" value="Unassembled WGS sequence"/>
</dbReference>
<keyword evidence="12" id="KW-1185">Reference proteome</keyword>
<dbReference type="GO" id="GO:0042124">
    <property type="term" value="F:1,3-beta-glucanosyltransferase activity"/>
    <property type="evidence" value="ECO:0007669"/>
    <property type="project" value="TreeGrafter"/>
</dbReference>
<evidence type="ECO:0000256" key="9">
    <source>
        <dbReference type="RuleBase" id="RU361209"/>
    </source>
</evidence>
<feature type="region of interest" description="Disordered" evidence="10">
    <location>
        <begin position="442"/>
        <end position="469"/>
    </location>
</feature>
<evidence type="ECO:0000256" key="8">
    <source>
        <dbReference type="ARBA" id="ARBA00023288"/>
    </source>
</evidence>
<keyword evidence="3 9" id="KW-0336">GPI-anchor</keyword>
<keyword evidence="8 9" id="KW-0449">Lipoprotein</keyword>
<feature type="compositionally biased region" description="Low complexity" evidence="10">
    <location>
        <begin position="451"/>
        <end position="460"/>
    </location>
</feature>
<reference evidence="11" key="1">
    <citation type="submission" date="2022-07" db="EMBL/GenBank/DDBJ databases">
        <title>Draft genome sequence of Zalerion maritima ATCC 34329, a (micro)plastics degrading marine fungus.</title>
        <authorList>
            <person name="Paco A."/>
            <person name="Goncalves M.F.M."/>
            <person name="Rocha-Santos T.A.P."/>
            <person name="Alves A."/>
        </authorList>
    </citation>
    <scope>NUCLEOTIDE SEQUENCE</scope>
    <source>
        <strain evidence="11">ATCC 34329</strain>
    </source>
</reference>
<evidence type="ECO:0000256" key="2">
    <source>
        <dbReference type="ARBA" id="ARBA00007528"/>
    </source>
</evidence>
<keyword evidence="7" id="KW-0325">Glycoprotein</keyword>
<gene>
    <name evidence="11" type="ORF">MKZ38_010055</name>
</gene>
<dbReference type="GO" id="GO:0031505">
    <property type="term" value="P:fungal-type cell wall organization"/>
    <property type="evidence" value="ECO:0007669"/>
    <property type="project" value="TreeGrafter"/>
</dbReference>
<dbReference type="SUPFAM" id="SSF51445">
    <property type="entry name" value="(Trans)glycosidases"/>
    <property type="match status" value="1"/>
</dbReference>
<evidence type="ECO:0000256" key="10">
    <source>
        <dbReference type="SAM" id="MobiDB-lite"/>
    </source>
</evidence>
<dbReference type="InterPro" id="IPR004886">
    <property type="entry name" value="Glucanosyltransferase"/>
</dbReference>
<evidence type="ECO:0000313" key="11">
    <source>
        <dbReference type="EMBL" id="KAJ2892264.1"/>
    </source>
</evidence>
<comment type="subcellular location">
    <subcellularLocation>
        <location evidence="1 9">Cell membrane</location>
        <topology evidence="1 9">Lipid-anchor</topology>
        <topology evidence="1 9">GPI-anchor</topology>
    </subcellularLocation>
</comment>
<keyword evidence="5" id="KW-0732">Signal</keyword>
<dbReference type="Gene3D" id="3.20.20.80">
    <property type="entry name" value="Glycosidases"/>
    <property type="match status" value="1"/>
</dbReference>
<dbReference type="AlphaFoldDB" id="A0AAD5RFM2"/>
<dbReference type="PANTHER" id="PTHR31468:SF4">
    <property type="entry name" value="1,3-BETA-GLUCANOSYLTRANSFERASE GAS3-RELATED"/>
    <property type="match status" value="1"/>
</dbReference>
<evidence type="ECO:0000313" key="12">
    <source>
        <dbReference type="Proteomes" id="UP001201980"/>
    </source>
</evidence>
<evidence type="ECO:0000256" key="5">
    <source>
        <dbReference type="ARBA" id="ARBA00022729"/>
    </source>
</evidence>
<dbReference type="PANTHER" id="PTHR31468">
    <property type="entry name" value="1,3-BETA-GLUCANOSYLTRANSFERASE GAS1"/>
    <property type="match status" value="1"/>
</dbReference>
<comment type="caution">
    <text evidence="11">The sequence shown here is derived from an EMBL/GenBank/DDBJ whole genome shotgun (WGS) entry which is preliminary data.</text>
</comment>
<dbReference type="EMBL" id="JAKWBI020000849">
    <property type="protein sequence ID" value="KAJ2892264.1"/>
    <property type="molecule type" value="Genomic_DNA"/>
</dbReference>
<dbReference type="Pfam" id="PF03198">
    <property type="entry name" value="Glyco_hydro_72"/>
    <property type="match status" value="1"/>
</dbReference>
<evidence type="ECO:0000256" key="7">
    <source>
        <dbReference type="ARBA" id="ARBA00023180"/>
    </source>
</evidence>
<accession>A0AAD5RFM2</accession>
<evidence type="ECO:0000256" key="3">
    <source>
        <dbReference type="ARBA" id="ARBA00022622"/>
    </source>
</evidence>
<protein>
    <recommendedName>
        <fullName evidence="9">1,3-beta-glucanosyltransferase</fullName>
        <ecNumber evidence="9">2.4.1.-</ecNumber>
    </recommendedName>
</protein>
<dbReference type="GO" id="GO:0005886">
    <property type="term" value="C:plasma membrane"/>
    <property type="evidence" value="ECO:0007669"/>
    <property type="project" value="UniProtKB-SubCell"/>
</dbReference>
<dbReference type="InterPro" id="IPR017853">
    <property type="entry name" value="GH"/>
</dbReference>
<dbReference type="GO" id="GO:0071970">
    <property type="term" value="P:fungal-type cell wall (1-&gt;3)-beta-D-glucan biosynthetic process"/>
    <property type="evidence" value="ECO:0007669"/>
    <property type="project" value="TreeGrafter"/>
</dbReference>
<dbReference type="EC" id="2.4.1.-" evidence="9"/>
<comment type="similarity">
    <text evidence="2 9">Belongs to the glycosyl hydrolase 72 family.</text>
</comment>